<keyword evidence="2" id="KW-1185">Reference proteome</keyword>
<accession>A0ABU8B5Y0</accession>
<comment type="caution">
    <text evidence="1">The sequence shown here is derived from an EMBL/GenBank/DDBJ whole genome shotgun (WGS) entry which is preliminary data.</text>
</comment>
<organism evidence="1 2">
    <name type="scientific">Bradyrhizobium algeriense</name>
    <dbReference type="NCBI Taxonomy" id="634784"/>
    <lineage>
        <taxon>Bacteria</taxon>
        <taxon>Pseudomonadati</taxon>
        <taxon>Pseudomonadota</taxon>
        <taxon>Alphaproteobacteria</taxon>
        <taxon>Hyphomicrobiales</taxon>
        <taxon>Nitrobacteraceae</taxon>
        <taxon>Bradyrhizobium</taxon>
    </lineage>
</organism>
<protein>
    <submittedName>
        <fullName evidence="1">Uncharacterized protein</fullName>
    </submittedName>
</protein>
<evidence type="ECO:0000313" key="1">
    <source>
        <dbReference type="EMBL" id="MEH2553880.1"/>
    </source>
</evidence>
<proteinExistence type="predicted"/>
<dbReference type="EMBL" id="JAZHRV010000001">
    <property type="protein sequence ID" value="MEH2553880.1"/>
    <property type="molecule type" value="Genomic_DNA"/>
</dbReference>
<reference evidence="1 2" key="1">
    <citation type="submission" date="2024-02" db="EMBL/GenBank/DDBJ databases">
        <title>Adaptive strategies in a cosmopolitan and abundant soil bacterium.</title>
        <authorList>
            <person name="Carini P."/>
        </authorList>
    </citation>
    <scope>NUCLEOTIDE SEQUENCE [LARGE SCALE GENOMIC DNA]</scope>
    <source>
        <strain evidence="1 2">AZCC 1608</strain>
    </source>
</reference>
<dbReference type="Proteomes" id="UP001364224">
    <property type="component" value="Unassembled WGS sequence"/>
</dbReference>
<dbReference type="RefSeq" id="WP_334478450.1">
    <property type="nucleotide sequence ID" value="NZ_JAZHRV010000001.1"/>
</dbReference>
<name>A0ABU8B5Y0_9BRAD</name>
<sequence>MRLPKGVEMLGKSFEVIPDGNQAYGAHRPTYHPRCPMDHEFAKDGERDPVELHRRVLDSLE</sequence>
<evidence type="ECO:0000313" key="2">
    <source>
        <dbReference type="Proteomes" id="UP001364224"/>
    </source>
</evidence>
<gene>
    <name evidence="1" type="ORF">V1286_001409</name>
</gene>